<dbReference type="AlphaFoldDB" id="A0A9P1MD61"/>
<dbReference type="OrthoDB" id="5428925at2759"/>
<feature type="region of interest" description="Disordered" evidence="1">
    <location>
        <begin position="110"/>
        <end position="151"/>
    </location>
</feature>
<name>A0A9P1MD61_9PEZI</name>
<organism evidence="2 3">
    <name type="scientific">Parascedosporium putredinis</name>
    <dbReference type="NCBI Taxonomy" id="1442378"/>
    <lineage>
        <taxon>Eukaryota</taxon>
        <taxon>Fungi</taxon>
        <taxon>Dikarya</taxon>
        <taxon>Ascomycota</taxon>
        <taxon>Pezizomycotina</taxon>
        <taxon>Sordariomycetes</taxon>
        <taxon>Hypocreomycetidae</taxon>
        <taxon>Microascales</taxon>
        <taxon>Microascaceae</taxon>
        <taxon>Parascedosporium</taxon>
    </lineage>
</organism>
<feature type="compositionally biased region" description="Polar residues" evidence="1">
    <location>
        <begin position="1"/>
        <end position="16"/>
    </location>
</feature>
<dbReference type="EMBL" id="CALLCH030000015">
    <property type="protein sequence ID" value="CAI4216478.1"/>
    <property type="molecule type" value="Genomic_DNA"/>
</dbReference>
<evidence type="ECO:0000313" key="3">
    <source>
        <dbReference type="Proteomes" id="UP000838763"/>
    </source>
</evidence>
<proteinExistence type="predicted"/>
<accession>A0A9P1MD61</accession>
<sequence length="517" mass="56779">MRYSTFSASSQRTGHTSNKDMPQRKKSTIRVLDNGARGYRDTNVQRQDPSALNRVAKDDEPKRSASLPITEYDRALRSHSVGIDDITAIESARNSLHVDYNFTRRRAATTNSQLYAPQRSRETELAGLSPRPASTHGRSTRAPGDVDDPEEIGRAITSDMVGFRRRSRSLSGLHDIEVSQMAEGRRRSDEIRYWRESYDPGFMSPLSSNAPEGDDTGVVSPFHFGTLDKMNEMAGMKITHAATLEGRIGGLETRMYRMEKAVAKLYQPPHGAEPVSDLGEMPRDASDVSATYTGTTAPFASSLYQTTSHEESYDNLASSIDSRSSVDEPVGFSGSLHPLHIVGSHGAELNGNPTADQYATLLAIVESERSTRKALEVRVKKLSRTLHIMAAQSGIHIEFDEPMTSRSLGGQSAFDDDSSEEDDGEQVSGPRSRTVSPKRWSARPQDSGIVAGHGDTDEETQSEIYETPAEDKALGFGAFGEELRDDEGEGNRKKAARTLSLSQLTVNRNQRNAPLPV</sequence>
<evidence type="ECO:0000313" key="2">
    <source>
        <dbReference type="EMBL" id="CAI4216478.1"/>
    </source>
</evidence>
<protein>
    <submittedName>
        <fullName evidence="2">Uncharacterized protein</fullName>
    </submittedName>
</protein>
<gene>
    <name evidence="2" type="ORF">PPNO1_LOCUS6132</name>
</gene>
<feature type="region of interest" description="Disordered" evidence="1">
    <location>
        <begin position="400"/>
        <end position="517"/>
    </location>
</feature>
<evidence type="ECO:0000256" key="1">
    <source>
        <dbReference type="SAM" id="MobiDB-lite"/>
    </source>
</evidence>
<comment type="caution">
    <text evidence="2">The sequence shown here is derived from an EMBL/GenBank/DDBJ whole genome shotgun (WGS) entry which is preliminary data.</text>
</comment>
<feature type="compositionally biased region" description="Polar residues" evidence="1">
    <location>
        <begin position="499"/>
        <end position="517"/>
    </location>
</feature>
<feature type="compositionally biased region" description="Acidic residues" evidence="1">
    <location>
        <begin position="414"/>
        <end position="425"/>
    </location>
</feature>
<keyword evidence="3" id="KW-1185">Reference proteome</keyword>
<feature type="region of interest" description="Disordered" evidence="1">
    <location>
        <begin position="1"/>
        <end position="67"/>
    </location>
</feature>
<reference evidence="2" key="1">
    <citation type="submission" date="2022-11" db="EMBL/GenBank/DDBJ databases">
        <authorList>
            <person name="Scott C."/>
            <person name="Bruce N."/>
        </authorList>
    </citation>
    <scope>NUCLEOTIDE SEQUENCE</scope>
</reference>
<dbReference type="Proteomes" id="UP000838763">
    <property type="component" value="Unassembled WGS sequence"/>
</dbReference>